<evidence type="ECO:0000313" key="8">
    <source>
        <dbReference type="Proteomes" id="UP000183952"/>
    </source>
</evidence>
<dbReference type="InterPro" id="IPR013325">
    <property type="entry name" value="RNA_pol_sigma_r2"/>
</dbReference>
<dbReference type="NCBIfam" id="TIGR02937">
    <property type="entry name" value="sigma70-ECF"/>
    <property type="match status" value="1"/>
</dbReference>
<dbReference type="Gene3D" id="1.10.1740.10">
    <property type="match status" value="1"/>
</dbReference>
<evidence type="ECO:0000256" key="2">
    <source>
        <dbReference type="ARBA" id="ARBA00023015"/>
    </source>
</evidence>
<evidence type="ECO:0000259" key="6">
    <source>
        <dbReference type="Pfam" id="PF04542"/>
    </source>
</evidence>
<gene>
    <name evidence="7" type="ORF">SAMN02745248_00926</name>
</gene>
<evidence type="ECO:0000256" key="5">
    <source>
        <dbReference type="ARBA" id="ARBA00023163"/>
    </source>
</evidence>
<dbReference type="EMBL" id="FRAD01000006">
    <property type="protein sequence ID" value="SHJ77848.1"/>
    <property type="molecule type" value="Genomic_DNA"/>
</dbReference>
<dbReference type="Pfam" id="PF04542">
    <property type="entry name" value="Sigma70_r2"/>
    <property type="match status" value="1"/>
</dbReference>
<dbReference type="InterPro" id="IPR039425">
    <property type="entry name" value="RNA_pol_sigma-70-like"/>
</dbReference>
<dbReference type="STRING" id="1121331.SAMN02745248_00926"/>
<dbReference type="InterPro" id="IPR036388">
    <property type="entry name" value="WH-like_DNA-bd_sf"/>
</dbReference>
<dbReference type="InterPro" id="IPR014284">
    <property type="entry name" value="RNA_pol_sigma-70_dom"/>
</dbReference>
<sequence length="186" mass="22161">MEDSEIVELYWQRCEEAITETDNKYGNYLCKIAMNILKDNEDSQECINDTYLRTWNSIPEERPNSMRSFLGCITRHLSFDMYKKQKAKKRGNGDMEFILTEMEQCIPSSNDVESSIEEKEIARLIDEFLGKQSQHNRLIFVRRYWYCDSVEDIQKRYSLSKSNVLSSLFRTRKALKVFLKKEDVYI</sequence>
<organism evidence="7 8">
    <name type="scientific">Hathewaya proteolytica DSM 3090</name>
    <dbReference type="NCBI Taxonomy" id="1121331"/>
    <lineage>
        <taxon>Bacteria</taxon>
        <taxon>Bacillati</taxon>
        <taxon>Bacillota</taxon>
        <taxon>Clostridia</taxon>
        <taxon>Eubacteriales</taxon>
        <taxon>Clostridiaceae</taxon>
        <taxon>Hathewaya</taxon>
    </lineage>
</organism>
<name>A0A1M6M2Y6_9CLOT</name>
<keyword evidence="5" id="KW-0804">Transcription</keyword>
<evidence type="ECO:0000256" key="1">
    <source>
        <dbReference type="ARBA" id="ARBA00010641"/>
    </source>
</evidence>
<dbReference type="Proteomes" id="UP000183952">
    <property type="component" value="Unassembled WGS sequence"/>
</dbReference>
<dbReference type="SUPFAM" id="SSF88946">
    <property type="entry name" value="Sigma2 domain of RNA polymerase sigma factors"/>
    <property type="match status" value="1"/>
</dbReference>
<dbReference type="PANTHER" id="PTHR43133:SF8">
    <property type="entry name" value="RNA POLYMERASE SIGMA FACTOR HI_1459-RELATED"/>
    <property type="match status" value="1"/>
</dbReference>
<keyword evidence="8" id="KW-1185">Reference proteome</keyword>
<proteinExistence type="inferred from homology"/>
<feature type="domain" description="RNA polymerase sigma-70 region 2" evidence="6">
    <location>
        <begin position="24"/>
        <end position="86"/>
    </location>
</feature>
<dbReference type="GO" id="GO:0003677">
    <property type="term" value="F:DNA binding"/>
    <property type="evidence" value="ECO:0007669"/>
    <property type="project" value="UniProtKB-KW"/>
</dbReference>
<dbReference type="SUPFAM" id="SSF88659">
    <property type="entry name" value="Sigma3 and sigma4 domains of RNA polymerase sigma factors"/>
    <property type="match status" value="1"/>
</dbReference>
<keyword evidence="4" id="KW-0238">DNA-binding</keyword>
<comment type="similarity">
    <text evidence="1">Belongs to the sigma-70 factor family. ECF subfamily.</text>
</comment>
<dbReference type="AlphaFoldDB" id="A0A1M6M2Y6"/>
<dbReference type="OrthoDB" id="2678696at2"/>
<keyword evidence="2" id="KW-0805">Transcription regulation</keyword>
<dbReference type="RefSeq" id="WP_072902832.1">
    <property type="nucleotide sequence ID" value="NZ_FRAD01000006.1"/>
</dbReference>
<dbReference type="InterPro" id="IPR013324">
    <property type="entry name" value="RNA_pol_sigma_r3/r4-like"/>
</dbReference>
<evidence type="ECO:0000313" key="7">
    <source>
        <dbReference type="EMBL" id="SHJ77848.1"/>
    </source>
</evidence>
<dbReference type="GO" id="GO:0016987">
    <property type="term" value="F:sigma factor activity"/>
    <property type="evidence" value="ECO:0007669"/>
    <property type="project" value="UniProtKB-KW"/>
</dbReference>
<protein>
    <submittedName>
        <fullName evidence="7">RNA polymerase sigma-70 factor, ECF subfamily</fullName>
    </submittedName>
</protein>
<accession>A0A1M6M2Y6</accession>
<dbReference type="InterPro" id="IPR007627">
    <property type="entry name" value="RNA_pol_sigma70_r2"/>
</dbReference>
<dbReference type="GO" id="GO:0006352">
    <property type="term" value="P:DNA-templated transcription initiation"/>
    <property type="evidence" value="ECO:0007669"/>
    <property type="project" value="InterPro"/>
</dbReference>
<dbReference type="Gene3D" id="1.10.10.10">
    <property type="entry name" value="Winged helix-like DNA-binding domain superfamily/Winged helix DNA-binding domain"/>
    <property type="match status" value="1"/>
</dbReference>
<reference evidence="7 8" key="1">
    <citation type="submission" date="2016-11" db="EMBL/GenBank/DDBJ databases">
        <authorList>
            <person name="Jaros S."/>
            <person name="Januszkiewicz K."/>
            <person name="Wedrychowicz H."/>
        </authorList>
    </citation>
    <scope>NUCLEOTIDE SEQUENCE [LARGE SCALE GENOMIC DNA]</scope>
    <source>
        <strain evidence="7 8">DSM 3090</strain>
    </source>
</reference>
<evidence type="ECO:0000256" key="3">
    <source>
        <dbReference type="ARBA" id="ARBA00023082"/>
    </source>
</evidence>
<dbReference type="PANTHER" id="PTHR43133">
    <property type="entry name" value="RNA POLYMERASE ECF-TYPE SIGMA FACTO"/>
    <property type="match status" value="1"/>
</dbReference>
<evidence type="ECO:0000256" key="4">
    <source>
        <dbReference type="ARBA" id="ARBA00023125"/>
    </source>
</evidence>
<keyword evidence="3" id="KW-0731">Sigma factor</keyword>